<proteinExistence type="predicted"/>
<dbReference type="Proteomes" id="UP000295674">
    <property type="component" value="Unassembled WGS sequence"/>
</dbReference>
<dbReference type="GO" id="GO:0005886">
    <property type="term" value="C:plasma membrane"/>
    <property type="evidence" value="ECO:0007669"/>
    <property type="project" value="UniProtKB-SubCell"/>
</dbReference>
<dbReference type="PANTHER" id="PTHR43045">
    <property type="entry name" value="SHIKIMATE TRANSPORTER"/>
    <property type="match status" value="1"/>
</dbReference>
<accession>A0A4R4VVM8</accession>
<feature type="transmembrane region" description="Helical" evidence="7">
    <location>
        <begin position="91"/>
        <end position="109"/>
    </location>
</feature>
<evidence type="ECO:0000256" key="6">
    <source>
        <dbReference type="ARBA" id="ARBA00023136"/>
    </source>
</evidence>
<dbReference type="Gene3D" id="1.20.1250.20">
    <property type="entry name" value="MFS general substrate transporter like domains"/>
    <property type="match status" value="2"/>
</dbReference>
<evidence type="ECO:0000256" key="5">
    <source>
        <dbReference type="ARBA" id="ARBA00022989"/>
    </source>
</evidence>
<keyword evidence="10" id="KW-1185">Reference proteome</keyword>
<dbReference type="PROSITE" id="PS50850">
    <property type="entry name" value="MFS"/>
    <property type="match status" value="1"/>
</dbReference>
<evidence type="ECO:0000259" key="8">
    <source>
        <dbReference type="PROSITE" id="PS50850"/>
    </source>
</evidence>
<dbReference type="SUPFAM" id="SSF103473">
    <property type="entry name" value="MFS general substrate transporter"/>
    <property type="match status" value="1"/>
</dbReference>
<dbReference type="EMBL" id="SMKS01000016">
    <property type="protein sequence ID" value="TDD06495.1"/>
    <property type="molecule type" value="Genomic_DNA"/>
</dbReference>
<feature type="transmembrane region" description="Helical" evidence="7">
    <location>
        <begin position="191"/>
        <end position="209"/>
    </location>
</feature>
<evidence type="ECO:0000256" key="3">
    <source>
        <dbReference type="ARBA" id="ARBA00022475"/>
    </source>
</evidence>
<feature type="transmembrane region" description="Helical" evidence="7">
    <location>
        <begin position="406"/>
        <end position="423"/>
    </location>
</feature>
<feature type="transmembrane region" description="Helical" evidence="7">
    <location>
        <begin position="60"/>
        <end position="79"/>
    </location>
</feature>
<feature type="domain" description="Major facilitator superfamily (MFS) profile" evidence="8">
    <location>
        <begin position="18"/>
        <end position="430"/>
    </location>
</feature>
<comment type="caution">
    <text evidence="9">The sequence shown here is derived from an EMBL/GenBank/DDBJ whole genome shotgun (WGS) entry which is preliminary data.</text>
</comment>
<dbReference type="OrthoDB" id="8953821at2"/>
<dbReference type="PANTHER" id="PTHR43045:SF4">
    <property type="entry name" value="TRANSPORTER YDFJ-RELATED"/>
    <property type="match status" value="1"/>
</dbReference>
<feature type="transmembrane region" description="Helical" evidence="7">
    <location>
        <begin position="157"/>
        <end position="179"/>
    </location>
</feature>
<reference evidence="9 10" key="1">
    <citation type="submission" date="2019-03" db="EMBL/GenBank/DDBJ databases">
        <title>Draft genome sequences of novel Actinobacteria.</title>
        <authorList>
            <person name="Sahin N."/>
            <person name="Ay H."/>
            <person name="Saygin H."/>
        </authorList>
    </citation>
    <scope>NUCLEOTIDE SEQUENCE [LARGE SCALE GENOMIC DNA]</scope>
    <source>
        <strain evidence="9 10">16K309</strain>
    </source>
</reference>
<feature type="transmembrane region" description="Helical" evidence="7">
    <location>
        <begin position="339"/>
        <end position="364"/>
    </location>
</feature>
<feature type="transmembrane region" description="Helical" evidence="7">
    <location>
        <begin position="26"/>
        <end position="48"/>
    </location>
</feature>
<keyword evidence="3" id="KW-1003">Cell membrane</keyword>
<keyword evidence="2" id="KW-0813">Transport</keyword>
<dbReference type="RefSeq" id="WP_132674146.1">
    <property type="nucleotide sequence ID" value="NZ_SMKS01000016.1"/>
</dbReference>
<feature type="transmembrane region" description="Helical" evidence="7">
    <location>
        <begin position="314"/>
        <end position="333"/>
    </location>
</feature>
<dbReference type="InterPro" id="IPR011701">
    <property type="entry name" value="MFS"/>
</dbReference>
<gene>
    <name evidence="9" type="ORF">E1181_12165</name>
</gene>
<evidence type="ECO:0000256" key="2">
    <source>
        <dbReference type="ARBA" id="ARBA00022448"/>
    </source>
</evidence>
<keyword evidence="5 7" id="KW-1133">Transmembrane helix</keyword>
<dbReference type="InterPro" id="IPR036259">
    <property type="entry name" value="MFS_trans_sf"/>
</dbReference>
<sequence length="446" mass="47750">MTLSGSGKPITEADERRSARGGAISMFVDSFDVYLPAFVLPAAMGYFLPPGLPVEARATFTTLLFTIGLLARPIGSVIFGNLSDRIGRKRVTMISGWGFTIITLVMGLLPGYQFMGYGAITLFAILRLVGGIFLAGGYSAPIPLALEQAKPERRGRIGGLIGIGAPASVLGVNLLIFVLLESFSHDGFLTWGWRIPFIVGFGLGVAYLMHYRKVVEDESVYEQRRASGSKQPVVELFTTHRALIFSVFLFTCGYWFTAQMSVSFLPTLLVQVLDVSPQLTTTVEMVSSVVTIAAILGMAVLGQRIGRRKLLMRAALVITVAVSGSFLLLAVTVPAGAPAWFIVLLGVIAKATPSAPLGVILVYLNERFPASVRASGYGIGYMFGLILPGLYTFWLLGLSALMPYEYGPIVLVLIGGVLMFFAVRRGPETNPPAGADTPAHAPAKGC</sequence>
<feature type="transmembrane region" description="Helical" evidence="7">
    <location>
        <begin position="242"/>
        <end position="265"/>
    </location>
</feature>
<evidence type="ECO:0000313" key="10">
    <source>
        <dbReference type="Proteomes" id="UP000295674"/>
    </source>
</evidence>
<evidence type="ECO:0000256" key="7">
    <source>
        <dbReference type="SAM" id="Phobius"/>
    </source>
</evidence>
<evidence type="ECO:0000256" key="1">
    <source>
        <dbReference type="ARBA" id="ARBA00004651"/>
    </source>
</evidence>
<evidence type="ECO:0000313" key="9">
    <source>
        <dbReference type="EMBL" id="TDD06495.1"/>
    </source>
</evidence>
<protein>
    <submittedName>
        <fullName evidence="9">MFS transporter</fullName>
    </submittedName>
</protein>
<evidence type="ECO:0000256" key="4">
    <source>
        <dbReference type="ARBA" id="ARBA00022692"/>
    </source>
</evidence>
<organism evidence="9 10">
    <name type="scientific">Saccharopolyspora terrae</name>
    <dbReference type="NCBI Taxonomy" id="2530384"/>
    <lineage>
        <taxon>Bacteria</taxon>
        <taxon>Bacillati</taxon>
        <taxon>Actinomycetota</taxon>
        <taxon>Actinomycetes</taxon>
        <taxon>Pseudonocardiales</taxon>
        <taxon>Pseudonocardiaceae</taxon>
        <taxon>Saccharopolyspora</taxon>
    </lineage>
</organism>
<comment type="subcellular location">
    <subcellularLocation>
        <location evidence="1">Cell membrane</location>
        <topology evidence="1">Multi-pass membrane protein</topology>
    </subcellularLocation>
</comment>
<dbReference type="GO" id="GO:0022857">
    <property type="term" value="F:transmembrane transporter activity"/>
    <property type="evidence" value="ECO:0007669"/>
    <property type="project" value="InterPro"/>
</dbReference>
<dbReference type="AlphaFoldDB" id="A0A4R4VVM8"/>
<name>A0A4R4VVM8_9PSEU</name>
<keyword evidence="6 7" id="KW-0472">Membrane</keyword>
<feature type="transmembrane region" description="Helical" evidence="7">
    <location>
        <begin position="115"/>
        <end position="136"/>
    </location>
</feature>
<dbReference type="Pfam" id="PF07690">
    <property type="entry name" value="MFS_1"/>
    <property type="match status" value="1"/>
</dbReference>
<feature type="transmembrane region" description="Helical" evidence="7">
    <location>
        <begin position="376"/>
        <end position="394"/>
    </location>
</feature>
<keyword evidence="4 7" id="KW-0812">Transmembrane</keyword>
<dbReference type="InterPro" id="IPR020846">
    <property type="entry name" value="MFS_dom"/>
</dbReference>
<feature type="transmembrane region" description="Helical" evidence="7">
    <location>
        <begin position="285"/>
        <end position="302"/>
    </location>
</feature>